<proteinExistence type="inferred from homology"/>
<dbReference type="GO" id="GO:0006629">
    <property type="term" value="P:lipid metabolic process"/>
    <property type="evidence" value="ECO:0007669"/>
    <property type="project" value="InterPro"/>
</dbReference>
<evidence type="ECO:0000259" key="3">
    <source>
        <dbReference type="Pfam" id="PF13193"/>
    </source>
</evidence>
<dbReference type="InterPro" id="IPR042099">
    <property type="entry name" value="ANL_N_sf"/>
</dbReference>
<dbReference type="Gene3D" id="3.40.50.12780">
    <property type="entry name" value="N-terminal domain of ligase-like"/>
    <property type="match status" value="1"/>
</dbReference>
<dbReference type="InterPro" id="IPR005914">
    <property type="entry name" value="Acac_CoA_synth"/>
</dbReference>
<evidence type="ECO:0000313" key="5">
    <source>
        <dbReference type="EMBL" id="KAK0383566.1"/>
    </source>
</evidence>
<dbReference type="EMBL" id="JAPDFR010000009">
    <property type="protein sequence ID" value="KAK0383566.1"/>
    <property type="molecule type" value="Genomic_DNA"/>
</dbReference>
<name>A0AA39L3W4_SARSR</name>
<evidence type="ECO:0000313" key="6">
    <source>
        <dbReference type="Proteomes" id="UP001175261"/>
    </source>
</evidence>
<keyword evidence="6" id="KW-1185">Reference proteome</keyword>
<dbReference type="AlphaFoldDB" id="A0AA39L3W4"/>
<dbReference type="Proteomes" id="UP001175261">
    <property type="component" value="Unassembled WGS sequence"/>
</dbReference>
<dbReference type="InterPro" id="IPR045851">
    <property type="entry name" value="AMP-bd_C_sf"/>
</dbReference>
<dbReference type="PANTHER" id="PTHR42921:SF4">
    <property type="entry name" value="ACETOACETYL-COA SYNTHASE (AFU_ORTHOLOGUE AFUA_8G04770)"/>
    <property type="match status" value="1"/>
</dbReference>
<dbReference type="Pfam" id="PF16177">
    <property type="entry name" value="ACAS_N"/>
    <property type="match status" value="1"/>
</dbReference>
<protein>
    <submittedName>
        <fullName evidence="5">Uncharacterized protein</fullName>
    </submittedName>
</protein>
<dbReference type="NCBIfam" id="TIGR01217">
    <property type="entry name" value="ac_ac_CoA_syn"/>
    <property type="match status" value="1"/>
</dbReference>
<dbReference type="Pfam" id="PF00501">
    <property type="entry name" value="AMP-binding"/>
    <property type="match status" value="1"/>
</dbReference>
<sequence length="699" mass="78003">MDPNKMPRKLWEHDDPKSTAMWRFMQDSNQRYGLNLKTFRELYAWSCENRFDFWGQLWETQNWIHEGSVTKVVEDSKAISELPRWFEGVRLNWAENFLWSRGPNGERSTRNKMDHVVAATEVREGNSTVTHITWKELRARVEDLAKALKARGVGVGDRVVVVGAHSIQTLIVFLATTWLGGVFSSSSTDMGVAGLLQRTVQIDPKFVFFDDGALYNGKVLDLREKITGMAEGMKDCRLFEKIVVIQRFDKPYDTKQVDSTERLEDFLASASPSQSSPSIARVGFQDPMMIYYSSGTTGTPKAIVHGVGPLLMNCHKDGILHRDTGPSDVGLQYTTTGWIMYLGSVAVMIFGARAVLYDGSPFVPDLKVLLKVAEEQGVTQMGVSPRWMGELMRNGVAPREVADLMRMKIVTSTGMVLPDQLFEWFYDVAFPKHVHLANISGGTDIAGCFAMDNPLEPVYVGGCQGGSLGVPVAVYDHDMPEGSEGKPVPHGTPGDLVSTGPFPNIPLYLWNDPPTASCGPGPKYFNAYFSRFKNVWAQGDFCAIHPGTGNMHLLGRSDGVLNPSGIRFGSADIYAVLERRMPKEVKDALCVGQRRPQDLDERVVLFLLMKDGVKLDKDMVRRVKGLIGEELTKRHVPKYVFEVKDIPVTVNGKKVELPVKHIISGRTVRASGTLLNPGSLDYFYQFQEIEKLEEPRAKL</sequence>
<dbReference type="Gene3D" id="3.30.300.30">
    <property type="match status" value="1"/>
</dbReference>
<dbReference type="InterPro" id="IPR032387">
    <property type="entry name" value="ACAS_N"/>
</dbReference>
<dbReference type="Pfam" id="PF13193">
    <property type="entry name" value="AMP-binding_C"/>
    <property type="match status" value="1"/>
</dbReference>
<dbReference type="PROSITE" id="PS00455">
    <property type="entry name" value="AMP_BINDING"/>
    <property type="match status" value="1"/>
</dbReference>
<feature type="domain" description="AMP-binding enzyme C-terminal" evidence="3">
    <location>
        <begin position="584"/>
        <end position="653"/>
    </location>
</feature>
<gene>
    <name evidence="5" type="ORF">NLU13_9477</name>
</gene>
<dbReference type="InterPro" id="IPR000873">
    <property type="entry name" value="AMP-dep_synth/lig_dom"/>
</dbReference>
<evidence type="ECO:0000259" key="2">
    <source>
        <dbReference type="Pfam" id="PF00501"/>
    </source>
</evidence>
<dbReference type="SUPFAM" id="SSF56801">
    <property type="entry name" value="Acetyl-CoA synthetase-like"/>
    <property type="match status" value="1"/>
</dbReference>
<organism evidence="5 6">
    <name type="scientific">Sarocladium strictum</name>
    <name type="common">Black bundle disease fungus</name>
    <name type="synonym">Acremonium strictum</name>
    <dbReference type="NCBI Taxonomy" id="5046"/>
    <lineage>
        <taxon>Eukaryota</taxon>
        <taxon>Fungi</taxon>
        <taxon>Dikarya</taxon>
        <taxon>Ascomycota</taxon>
        <taxon>Pezizomycotina</taxon>
        <taxon>Sordariomycetes</taxon>
        <taxon>Hypocreomycetidae</taxon>
        <taxon>Hypocreales</taxon>
        <taxon>Sarocladiaceae</taxon>
        <taxon>Sarocladium</taxon>
    </lineage>
</organism>
<feature type="domain" description="AMP-dependent synthetase/ligase" evidence="2">
    <location>
        <begin position="120"/>
        <end position="501"/>
    </location>
</feature>
<dbReference type="PANTHER" id="PTHR42921">
    <property type="entry name" value="ACETOACETYL-COA SYNTHETASE"/>
    <property type="match status" value="1"/>
</dbReference>
<evidence type="ECO:0000256" key="1">
    <source>
        <dbReference type="ARBA" id="ARBA00006432"/>
    </source>
</evidence>
<dbReference type="InterPro" id="IPR020845">
    <property type="entry name" value="AMP-binding_CS"/>
</dbReference>
<evidence type="ECO:0000259" key="4">
    <source>
        <dbReference type="Pfam" id="PF16177"/>
    </source>
</evidence>
<dbReference type="InterPro" id="IPR025110">
    <property type="entry name" value="AMP-bd_C"/>
</dbReference>
<reference evidence="5" key="1">
    <citation type="submission" date="2022-10" db="EMBL/GenBank/DDBJ databases">
        <title>Determination and structural analysis of whole genome sequence of Sarocladium strictum F4-1.</title>
        <authorList>
            <person name="Hu L."/>
            <person name="Jiang Y."/>
        </authorList>
    </citation>
    <scope>NUCLEOTIDE SEQUENCE</scope>
    <source>
        <strain evidence="5">F4-1</strain>
    </source>
</reference>
<comment type="caution">
    <text evidence="5">The sequence shown here is derived from an EMBL/GenBank/DDBJ whole genome shotgun (WGS) entry which is preliminary data.</text>
</comment>
<comment type="similarity">
    <text evidence="1">Belongs to the ATP-dependent AMP-binding enzyme family.</text>
</comment>
<feature type="domain" description="Acetyl-coenzyme A synthetase N-terminal" evidence="4">
    <location>
        <begin position="40"/>
        <end position="96"/>
    </location>
</feature>
<dbReference type="GO" id="GO:0030729">
    <property type="term" value="F:acetoacetate-CoA ligase activity"/>
    <property type="evidence" value="ECO:0007669"/>
    <property type="project" value="InterPro"/>
</dbReference>
<accession>A0AA39L3W4</accession>